<comment type="subcellular location">
    <subcellularLocation>
        <location evidence="1">Cell inner membrane</location>
        <topology evidence="1">Multi-pass membrane protein</topology>
    </subcellularLocation>
</comment>
<feature type="domain" description="Thioredoxin" evidence="13">
    <location>
        <begin position="706"/>
        <end position="846"/>
    </location>
</feature>
<feature type="transmembrane region" description="Helical" evidence="12">
    <location>
        <begin position="207"/>
        <end position="229"/>
    </location>
</feature>
<keyword evidence="14" id="KW-0456">Lyase</keyword>
<dbReference type="InterPro" id="IPR017937">
    <property type="entry name" value="Thioredoxin_CS"/>
</dbReference>
<comment type="similarity">
    <text evidence="2">Belongs to the thioredoxin family. DsbE subfamily.</text>
</comment>
<dbReference type="InterPro" id="IPR003568">
    <property type="entry name" value="Cyt_c_biogenesis_CcmF"/>
</dbReference>
<keyword evidence="9 12" id="KW-0472">Membrane</keyword>
<reference evidence="14 15" key="1">
    <citation type="journal article" date="2019" name="Int. J. Syst. Evol. Microbiol.">
        <title>The Global Catalogue of Microorganisms (GCM) 10K type strain sequencing project: providing services to taxonomists for standard genome sequencing and annotation.</title>
        <authorList>
            <consortium name="The Broad Institute Genomics Platform"/>
            <consortium name="The Broad Institute Genome Sequencing Center for Infectious Disease"/>
            <person name="Wu L."/>
            <person name="Ma J."/>
        </authorList>
    </citation>
    <scope>NUCLEOTIDE SEQUENCE [LARGE SCALE GENOMIC DNA]</scope>
    <source>
        <strain evidence="14 15">JCM 15089</strain>
    </source>
</reference>
<evidence type="ECO:0000313" key="15">
    <source>
        <dbReference type="Proteomes" id="UP001499951"/>
    </source>
</evidence>
<evidence type="ECO:0000256" key="10">
    <source>
        <dbReference type="ARBA" id="ARBA00023284"/>
    </source>
</evidence>
<feature type="transmembrane region" description="Helical" evidence="12">
    <location>
        <begin position="273"/>
        <end position="293"/>
    </location>
</feature>
<evidence type="ECO:0000259" key="13">
    <source>
        <dbReference type="PROSITE" id="PS51352"/>
    </source>
</evidence>
<evidence type="ECO:0000256" key="11">
    <source>
        <dbReference type="ARBA" id="ARBA00037230"/>
    </source>
</evidence>
<comment type="caution">
    <text evidence="14">The sequence shown here is derived from an EMBL/GenBank/DDBJ whole genome shotgun (WGS) entry which is preliminary data.</text>
</comment>
<dbReference type="Gene3D" id="3.40.30.10">
    <property type="entry name" value="Glutaredoxin"/>
    <property type="match status" value="1"/>
</dbReference>
<evidence type="ECO:0000313" key="14">
    <source>
        <dbReference type="EMBL" id="GAA0562949.1"/>
    </source>
</evidence>
<feature type="transmembrane region" description="Helical" evidence="12">
    <location>
        <begin position="352"/>
        <end position="375"/>
    </location>
</feature>
<comment type="similarity">
    <text evidence="3">Belongs to the CcmF/CycK/Ccl1/NrfE/CcsA family.</text>
</comment>
<keyword evidence="4" id="KW-1003">Cell membrane</keyword>
<evidence type="ECO:0000256" key="4">
    <source>
        <dbReference type="ARBA" id="ARBA00022475"/>
    </source>
</evidence>
<keyword evidence="10" id="KW-0676">Redox-active center</keyword>
<dbReference type="Pfam" id="PF16327">
    <property type="entry name" value="CcmF_C"/>
    <property type="match status" value="1"/>
</dbReference>
<sequence>MIAEIGLFALILALLIAAVQSAVPLVGAARGQASWMKLAPSAASAQFGLIALSFAALVWLHVTSDFSVANVVHNSHTDKPLLYKITGVWGNHEGSMLLWVLILAFYGLAVALFGKNLPPALRARVLAVQGMIAFGFLLFILATSNPFERISPPPVNGEGLNPLLQDPGLAFHPPFLYLGYVGFSMAFSFAIAALIEGRVDAAWARWVRPWTLAAWCALTLGIAMGSWWSYYTLGWGGWWAWDPVENASLMPWLAGTALLHSAIVVEKRDTLKGWTIFLAILAFSLSLLGTFLVRSGVLTSVHAFANDPARGKFILALLAIVTGGSLILFAARAGALKAGGIFAPVSRESGLVFNNLFLSCAAGTVLLGTLAPLIADALHLQKLSVGAPWFNLVVPVLLTPMLLVMPLGPLLAWKRGDGIEALKRARFAAVVAAATIIVTLVLTRAVSALPALGLGLAAWLLFGTLTEWTGRVGLFRKPLRQTLAHARHLPRAMHGMALAHIGMAIFLIGVTGSLSWQSEKLLVMHPGQSTTIAGYTVRFVGVEDNARGPNYTADRGLFFAEKDGRTLSVMRPERRLYDNPPEPKSTVAILTNFVSDLYVVLGESDDHGGHVVHIFHNPLVPWIFFGAVVMVLGGLVSLSDRRWRIGAPKKAARFVEVEPAPRREIKIPVGGRYALPALAFLILVGVFFWRLQQTAAGDTPNLIPSVLIDKPAPAFALKPLYPGQPSFATTDLKGRVTLVNFFASWCLPCRAEHPVLRLVQGHGIALVGIAYKDKPDDAQGLLAELGNPYTRVAADADGRTGIDFGVSGVPETYLIDKNGIIRRKVAGPLTEDVLKNDILPLAEKLQ</sequence>
<gene>
    <name evidence="14" type="ORF">GCM10008942_09230</name>
</gene>
<evidence type="ECO:0000256" key="5">
    <source>
        <dbReference type="ARBA" id="ARBA00022519"/>
    </source>
</evidence>
<dbReference type="SUPFAM" id="SSF52833">
    <property type="entry name" value="Thioredoxin-like"/>
    <property type="match status" value="1"/>
</dbReference>
<dbReference type="Proteomes" id="UP001499951">
    <property type="component" value="Unassembled WGS sequence"/>
</dbReference>
<dbReference type="InterPro" id="IPR004799">
    <property type="entry name" value="Periplasmic_diS_OxRdtase_DsbE"/>
</dbReference>
<dbReference type="NCBIfam" id="TIGR00353">
    <property type="entry name" value="nrfE"/>
    <property type="match status" value="1"/>
</dbReference>
<evidence type="ECO:0000256" key="2">
    <source>
        <dbReference type="ARBA" id="ARBA00007758"/>
    </source>
</evidence>
<dbReference type="InterPro" id="IPR032523">
    <property type="entry name" value="CcmF_C"/>
</dbReference>
<feature type="transmembrane region" description="Helical" evidence="12">
    <location>
        <begin position="673"/>
        <end position="691"/>
    </location>
</feature>
<feature type="transmembrane region" description="Helical" evidence="12">
    <location>
        <begin position="425"/>
        <end position="446"/>
    </location>
</feature>
<evidence type="ECO:0000256" key="8">
    <source>
        <dbReference type="ARBA" id="ARBA00022989"/>
    </source>
</evidence>
<dbReference type="NCBIfam" id="NF007691">
    <property type="entry name" value="PRK10369.1"/>
    <property type="match status" value="1"/>
</dbReference>
<dbReference type="Pfam" id="PF01578">
    <property type="entry name" value="Cytochrom_C_asm"/>
    <property type="match status" value="1"/>
</dbReference>
<dbReference type="NCBIfam" id="TIGR00385">
    <property type="entry name" value="dsbE"/>
    <property type="match status" value="1"/>
</dbReference>
<dbReference type="EMBL" id="BAAADD010000002">
    <property type="protein sequence ID" value="GAA0562949.1"/>
    <property type="molecule type" value="Genomic_DNA"/>
</dbReference>
<feature type="transmembrane region" description="Helical" evidence="12">
    <location>
        <begin position="495"/>
        <end position="516"/>
    </location>
</feature>
<feature type="transmembrane region" description="Helical" evidence="12">
    <location>
        <begin position="313"/>
        <end position="331"/>
    </location>
</feature>
<keyword evidence="15" id="KW-1185">Reference proteome</keyword>
<evidence type="ECO:0000256" key="7">
    <source>
        <dbReference type="ARBA" id="ARBA00022748"/>
    </source>
</evidence>
<dbReference type="PRINTS" id="PR01411">
    <property type="entry name" value="CCMFBIOGNSIS"/>
</dbReference>
<dbReference type="PROSITE" id="PS00194">
    <property type="entry name" value="THIOREDOXIN_1"/>
    <property type="match status" value="1"/>
</dbReference>
<dbReference type="PANTHER" id="PTHR43653:SF1">
    <property type="entry name" value="CYTOCHROME C-TYPE BIOGENESIS PROTEIN CCMF"/>
    <property type="match status" value="1"/>
</dbReference>
<feature type="transmembrane region" description="Helical" evidence="12">
    <location>
        <begin position="125"/>
        <end position="144"/>
    </location>
</feature>
<feature type="transmembrane region" description="Helical" evidence="12">
    <location>
        <begin position="96"/>
        <end position="113"/>
    </location>
</feature>
<dbReference type="InterPro" id="IPR003567">
    <property type="entry name" value="Cyt_c_biogenesis"/>
</dbReference>
<keyword evidence="6 12" id="KW-0812">Transmembrane</keyword>
<dbReference type="PRINTS" id="PR01410">
    <property type="entry name" value="CCBIOGENESIS"/>
</dbReference>
<organism evidence="14 15">
    <name type="scientific">Rhizomicrobium electricum</name>
    <dbReference type="NCBI Taxonomy" id="480070"/>
    <lineage>
        <taxon>Bacteria</taxon>
        <taxon>Pseudomonadati</taxon>
        <taxon>Pseudomonadota</taxon>
        <taxon>Alphaproteobacteria</taxon>
        <taxon>Micropepsales</taxon>
        <taxon>Micropepsaceae</taxon>
        <taxon>Rhizomicrobium</taxon>
    </lineage>
</organism>
<evidence type="ECO:0000256" key="9">
    <source>
        <dbReference type="ARBA" id="ARBA00023136"/>
    </source>
</evidence>
<evidence type="ECO:0000256" key="12">
    <source>
        <dbReference type="SAM" id="Phobius"/>
    </source>
</evidence>
<name>A0ABN1EB59_9PROT</name>
<dbReference type="InterPro" id="IPR013766">
    <property type="entry name" value="Thioredoxin_domain"/>
</dbReference>
<proteinExistence type="inferred from homology"/>
<dbReference type="PROSITE" id="PS51352">
    <property type="entry name" value="THIOREDOXIN_2"/>
    <property type="match status" value="1"/>
</dbReference>
<feature type="transmembrane region" description="Helical" evidence="12">
    <location>
        <begin position="387"/>
        <end position="413"/>
    </location>
</feature>
<dbReference type="Pfam" id="PF08534">
    <property type="entry name" value="Redoxin"/>
    <property type="match status" value="1"/>
</dbReference>
<keyword evidence="5" id="KW-0997">Cell inner membrane</keyword>
<feature type="transmembrane region" description="Helical" evidence="12">
    <location>
        <begin position="452"/>
        <end position="474"/>
    </location>
</feature>
<comment type="function">
    <text evidence="11">Required for the biogenesis of c-type cytochromes. Possible subunit of a heme lyase.</text>
</comment>
<evidence type="ECO:0000256" key="1">
    <source>
        <dbReference type="ARBA" id="ARBA00004429"/>
    </source>
</evidence>
<feature type="transmembrane region" description="Helical" evidence="12">
    <location>
        <begin position="249"/>
        <end position="266"/>
    </location>
</feature>
<evidence type="ECO:0000256" key="6">
    <source>
        <dbReference type="ARBA" id="ARBA00022692"/>
    </source>
</evidence>
<evidence type="ECO:0000256" key="3">
    <source>
        <dbReference type="ARBA" id="ARBA00009186"/>
    </source>
</evidence>
<protein>
    <submittedName>
        <fullName evidence="14">Heme lyase CcmF/NrfE family subunit</fullName>
    </submittedName>
</protein>
<dbReference type="InterPro" id="IPR036249">
    <property type="entry name" value="Thioredoxin-like_sf"/>
</dbReference>
<feature type="transmembrane region" description="Helical" evidence="12">
    <location>
        <begin position="38"/>
        <end position="60"/>
    </location>
</feature>
<dbReference type="CDD" id="cd03010">
    <property type="entry name" value="TlpA_like_DsbE"/>
    <property type="match status" value="1"/>
</dbReference>
<dbReference type="InterPro" id="IPR013740">
    <property type="entry name" value="Redoxin"/>
</dbReference>
<dbReference type="GO" id="GO:0016829">
    <property type="term" value="F:lyase activity"/>
    <property type="evidence" value="ECO:0007669"/>
    <property type="project" value="UniProtKB-KW"/>
</dbReference>
<feature type="transmembrane region" description="Helical" evidence="12">
    <location>
        <begin position="619"/>
        <end position="639"/>
    </location>
</feature>
<feature type="transmembrane region" description="Helical" evidence="12">
    <location>
        <begin position="175"/>
        <end position="195"/>
    </location>
</feature>
<keyword evidence="7" id="KW-0201">Cytochrome c-type biogenesis</keyword>
<feature type="transmembrane region" description="Helical" evidence="12">
    <location>
        <begin position="6"/>
        <end position="26"/>
    </location>
</feature>
<dbReference type="PANTHER" id="PTHR43653">
    <property type="entry name" value="CYTOCHROME C ASSEMBLY PROTEIN-RELATED"/>
    <property type="match status" value="1"/>
</dbReference>
<accession>A0ABN1EB59</accession>
<keyword evidence="8 12" id="KW-1133">Transmembrane helix</keyword>
<dbReference type="InterPro" id="IPR002541">
    <property type="entry name" value="Cyt_c_assembly"/>
</dbReference>